<name>A0A7U9ITF4_ECOLX</name>
<keyword evidence="1" id="KW-1133">Transmembrane helix</keyword>
<feature type="transmembrane region" description="Helical" evidence="1">
    <location>
        <begin position="21"/>
        <end position="43"/>
    </location>
</feature>
<dbReference type="PROSITE" id="PS51257">
    <property type="entry name" value="PROKAR_LIPOPROTEIN"/>
    <property type="match status" value="1"/>
</dbReference>
<dbReference type="Proteomes" id="UP000017766">
    <property type="component" value="Unassembled WGS sequence"/>
</dbReference>
<feature type="transmembrane region" description="Helical" evidence="1">
    <location>
        <begin position="55"/>
        <end position="79"/>
    </location>
</feature>
<keyword evidence="1" id="KW-0812">Transmembrane</keyword>
<dbReference type="EMBL" id="AYLQ01000059">
    <property type="protein sequence ID" value="ESP05861.1"/>
    <property type="molecule type" value="Genomic_DNA"/>
</dbReference>
<proteinExistence type="predicted"/>
<evidence type="ECO:0000256" key="1">
    <source>
        <dbReference type="SAM" id="Phobius"/>
    </source>
</evidence>
<evidence type="ECO:0000313" key="2">
    <source>
        <dbReference type="EMBL" id="ESP05861.1"/>
    </source>
</evidence>
<sequence length="111" mass="12562">MKRNPIFSEYKNGNKWVRIGVLFFAVGLSLLISCAGGLFYLWLTDFPSEGVSIPHWMSFCLLAGPFYLVIGACSIAFGIEPPSGGGRRRNKRMKLYFHQDRDRYPIIPTQG</sequence>
<protein>
    <submittedName>
        <fullName evidence="2">Uncharacterized protein</fullName>
    </submittedName>
</protein>
<keyword evidence="1" id="KW-0472">Membrane</keyword>
<organism evidence="2 3">
    <name type="scientific">Escherichia coli HVH 36</name>
    <name type="common">4-5675286</name>
    <dbReference type="NCBI Taxonomy" id="1280986"/>
    <lineage>
        <taxon>Bacteria</taxon>
        <taxon>Pseudomonadati</taxon>
        <taxon>Pseudomonadota</taxon>
        <taxon>Gammaproteobacteria</taxon>
        <taxon>Enterobacterales</taxon>
        <taxon>Enterobacteriaceae</taxon>
        <taxon>Escherichia</taxon>
    </lineage>
</organism>
<gene>
    <name evidence="2" type="ORF">G711_05210</name>
</gene>
<dbReference type="AlphaFoldDB" id="A0A7U9ITF4"/>
<evidence type="ECO:0000313" key="3">
    <source>
        <dbReference type="Proteomes" id="UP000017766"/>
    </source>
</evidence>
<comment type="caution">
    <text evidence="2">The sequence shown here is derived from an EMBL/GenBank/DDBJ whole genome shotgun (WGS) entry which is preliminary data.</text>
</comment>
<reference evidence="2 3" key="1">
    <citation type="submission" date="2013-08" db="EMBL/GenBank/DDBJ databases">
        <title>The Genome Sequence of Escherichia coli HVH 36 (4-5675286).</title>
        <authorList>
            <consortium name="The Broad Institute Genome Sequencing Platform"/>
            <consortium name="The Broad Institute Genome Sequencing Center for Infectious Disease"/>
            <person name="Feldgarden M."/>
            <person name="Frimodt-Moller N."/>
            <person name="Leihof R.F."/>
            <person name="Rasmussen L."/>
            <person name="Young S.K."/>
            <person name="Zeng Q."/>
            <person name="Gargeya S."/>
            <person name="Fitzgerald M."/>
            <person name="Abouelleil A."/>
            <person name="Alvarado L."/>
            <person name="Berlin A.M."/>
            <person name="Chapman S.B."/>
            <person name="Gainer-Dewar J."/>
            <person name="Goldberg J."/>
            <person name="Gnerre S."/>
            <person name="Griggs A."/>
            <person name="Gujja S."/>
            <person name="Hansen M."/>
            <person name="Howarth C."/>
            <person name="Imamovic A."/>
            <person name="Ireland A."/>
            <person name="Larimer J."/>
            <person name="McCowan C."/>
            <person name="Murphy C."/>
            <person name="Pearson M."/>
            <person name="Poon T."/>
            <person name="Priest M."/>
            <person name="Roberts A."/>
            <person name="Saif S."/>
            <person name="Shea T."/>
            <person name="Sykes S."/>
            <person name="Wortman J."/>
            <person name="Nusbaum C."/>
            <person name="Birren B."/>
        </authorList>
    </citation>
    <scope>NUCLEOTIDE SEQUENCE [LARGE SCALE GENOMIC DNA]</scope>
    <source>
        <strain evidence="3">HVH 36 (4-5675286)</strain>
    </source>
</reference>
<accession>A0A7U9ITF4</accession>